<dbReference type="GO" id="GO:0003700">
    <property type="term" value="F:DNA-binding transcription factor activity"/>
    <property type="evidence" value="ECO:0007669"/>
    <property type="project" value="InterPro"/>
</dbReference>
<dbReference type="PROSITE" id="PS01117">
    <property type="entry name" value="HTH_MARR_1"/>
    <property type="match status" value="1"/>
</dbReference>
<gene>
    <name evidence="5" type="ORF">FHW37_11284</name>
</gene>
<organism evidence="5 6">
    <name type="scientific">Neorhizobium alkalisoli</name>
    <dbReference type="NCBI Taxonomy" id="528178"/>
    <lineage>
        <taxon>Bacteria</taxon>
        <taxon>Pseudomonadati</taxon>
        <taxon>Pseudomonadota</taxon>
        <taxon>Alphaproteobacteria</taxon>
        <taxon>Hyphomicrobiales</taxon>
        <taxon>Rhizobiaceae</taxon>
        <taxon>Rhizobium/Agrobacterium group</taxon>
        <taxon>Neorhizobium</taxon>
    </lineage>
</organism>
<dbReference type="InterPro" id="IPR000835">
    <property type="entry name" value="HTH_MarR-typ"/>
</dbReference>
<feature type="domain" description="HTH marR-type" evidence="4">
    <location>
        <begin position="1"/>
        <end position="139"/>
    </location>
</feature>
<sequence>MSMQHVYGMPGHLIRRAQQIAVSIFLEGVAPADITPVQYAALVAIGDNPGIDATRLSALIAFDRSTLGNVLERMESKGLILRLGHKDDKRVKRVHLSPQGKALLDEVEPKVLLAQERILEPLSQEERELLMSMLSKLVECNNDASRVPLKTAG</sequence>
<evidence type="ECO:0000256" key="1">
    <source>
        <dbReference type="ARBA" id="ARBA00023015"/>
    </source>
</evidence>
<evidence type="ECO:0000256" key="2">
    <source>
        <dbReference type="ARBA" id="ARBA00023125"/>
    </source>
</evidence>
<dbReference type="InterPro" id="IPR023187">
    <property type="entry name" value="Tscrpt_reg_MarR-type_CS"/>
</dbReference>
<dbReference type="AlphaFoldDB" id="A0A561QAQ6"/>
<dbReference type="PRINTS" id="PR00598">
    <property type="entry name" value="HTHMARR"/>
</dbReference>
<keyword evidence="2" id="KW-0238">DNA-binding</keyword>
<keyword evidence="6" id="KW-1185">Reference proteome</keyword>
<dbReference type="EMBL" id="VIWP01000012">
    <property type="protein sequence ID" value="TWF47445.1"/>
    <property type="molecule type" value="Genomic_DNA"/>
</dbReference>
<dbReference type="InterPro" id="IPR036388">
    <property type="entry name" value="WH-like_DNA-bd_sf"/>
</dbReference>
<dbReference type="Pfam" id="PF01047">
    <property type="entry name" value="MarR"/>
    <property type="match status" value="1"/>
</dbReference>
<dbReference type="RefSeq" id="WP_145642699.1">
    <property type="nucleotide sequence ID" value="NZ_VIWP01000012.1"/>
</dbReference>
<evidence type="ECO:0000256" key="3">
    <source>
        <dbReference type="ARBA" id="ARBA00023163"/>
    </source>
</evidence>
<evidence type="ECO:0000313" key="5">
    <source>
        <dbReference type="EMBL" id="TWF47445.1"/>
    </source>
</evidence>
<dbReference type="SUPFAM" id="SSF46785">
    <property type="entry name" value="Winged helix' DNA-binding domain"/>
    <property type="match status" value="1"/>
</dbReference>
<comment type="caution">
    <text evidence="5">The sequence shown here is derived from an EMBL/GenBank/DDBJ whole genome shotgun (WGS) entry which is preliminary data.</text>
</comment>
<dbReference type="OrthoDB" id="7349109at2"/>
<reference evidence="5 6" key="1">
    <citation type="submission" date="2019-06" db="EMBL/GenBank/DDBJ databases">
        <title>Sorghum-associated microbial communities from plants grown in Nebraska, USA.</title>
        <authorList>
            <person name="Schachtman D."/>
        </authorList>
    </citation>
    <scope>NUCLEOTIDE SEQUENCE [LARGE SCALE GENOMIC DNA]</scope>
    <source>
        <strain evidence="5 6">1225</strain>
    </source>
</reference>
<keyword evidence="1" id="KW-0805">Transcription regulation</keyword>
<accession>A0A561QAQ6</accession>
<evidence type="ECO:0000313" key="6">
    <source>
        <dbReference type="Proteomes" id="UP000320653"/>
    </source>
</evidence>
<dbReference type="PROSITE" id="PS50995">
    <property type="entry name" value="HTH_MARR_2"/>
    <property type="match status" value="1"/>
</dbReference>
<dbReference type="Proteomes" id="UP000320653">
    <property type="component" value="Unassembled WGS sequence"/>
</dbReference>
<dbReference type="GO" id="GO:0003677">
    <property type="term" value="F:DNA binding"/>
    <property type="evidence" value="ECO:0007669"/>
    <property type="project" value="UniProtKB-KW"/>
</dbReference>
<dbReference type="InterPro" id="IPR039422">
    <property type="entry name" value="MarR/SlyA-like"/>
</dbReference>
<dbReference type="GO" id="GO:0006950">
    <property type="term" value="P:response to stress"/>
    <property type="evidence" value="ECO:0007669"/>
    <property type="project" value="TreeGrafter"/>
</dbReference>
<dbReference type="PANTHER" id="PTHR33164:SF95">
    <property type="entry name" value="TRANSCRIPTIONAL REGULATOR"/>
    <property type="match status" value="1"/>
</dbReference>
<dbReference type="SMART" id="SM00347">
    <property type="entry name" value="HTH_MARR"/>
    <property type="match status" value="1"/>
</dbReference>
<dbReference type="InterPro" id="IPR036390">
    <property type="entry name" value="WH_DNA-bd_sf"/>
</dbReference>
<proteinExistence type="predicted"/>
<keyword evidence="3" id="KW-0804">Transcription</keyword>
<dbReference type="Gene3D" id="1.10.10.10">
    <property type="entry name" value="Winged helix-like DNA-binding domain superfamily/Winged helix DNA-binding domain"/>
    <property type="match status" value="1"/>
</dbReference>
<evidence type="ECO:0000259" key="4">
    <source>
        <dbReference type="PROSITE" id="PS50995"/>
    </source>
</evidence>
<dbReference type="PANTHER" id="PTHR33164">
    <property type="entry name" value="TRANSCRIPTIONAL REGULATOR, MARR FAMILY"/>
    <property type="match status" value="1"/>
</dbReference>
<name>A0A561QAQ6_9HYPH</name>
<protein>
    <submittedName>
        <fullName evidence="5">MarR family transcriptional regulator</fullName>
    </submittedName>
</protein>